<evidence type="ECO:0000256" key="1">
    <source>
        <dbReference type="SAM" id="MobiDB-lite"/>
    </source>
</evidence>
<organism evidence="2 3">
    <name type="scientific">Gordoniibacillus kamchatkensis</name>
    <dbReference type="NCBI Taxonomy" id="1590651"/>
    <lineage>
        <taxon>Bacteria</taxon>
        <taxon>Bacillati</taxon>
        <taxon>Bacillota</taxon>
        <taxon>Bacilli</taxon>
        <taxon>Bacillales</taxon>
        <taxon>Paenibacillaceae</taxon>
        <taxon>Gordoniibacillus</taxon>
    </lineage>
</organism>
<feature type="region of interest" description="Disordered" evidence="1">
    <location>
        <begin position="615"/>
        <end position="681"/>
    </location>
</feature>
<reference evidence="2 3" key="1">
    <citation type="submission" date="2014-12" db="EMBL/GenBank/DDBJ databases">
        <title>Draft genome sequence of Paenibacillus kamchatkensis strain B-2647.</title>
        <authorList>
            <person name="Karlyshev A.V."/>
            <person name="Kudryashova E.B."/>
        </authorList>
    </citation>
    <scope>NUCLEOTIDE SEQUENCE [LARGE SCALE GENOMIC DNA]</scope>
    <source>
        <strain evidence="2 3">VKM B-2647</strain>
    </source>
</reference>
<keyword evidence="3" id="KW-1185">Reference proteome</keyword>
<feature type="compositionally biased region" description="Low complexity" evidence="1">
    <location>
        <begin position="650"/>
        <end position="671"/>
    </location>
</feature>
<evidence type="ECO:0008006" key="4">
    <source>
        <dbReference type="Google" id="ProtNLM"/>
    </source>
</evidence>
<sequence length="698" mass="79928">MQDTLKGEAKYPHINRSYIKDLNKLESDIDTWDTQGMAAKFFYMRTWLQNINFHAGNQWLTYDEHKQIFELQPQLDDEIKLTVNKILPAIRMAVGKLLMDRKRPIVLQLNQDEEEIESAKVKTKFLEHNRRVNDGIHTEKKALTWSTLTGKGISKQWYDVETDQPVIDIIPTFEFLTPPNVLEMKKFPWAAHKRFESRSWVYENYGIDVEGTSDWGQYGMFLAAVKNIMQDGNYTGVYTQGMEDNVMVEDWWIRPCKEYPDGLVVIRVNKQVIFADRNPYVKLKKIKRAKNGVMLHKDFYWPFAELDFFDAPYRYWPISLVEGLIDPQKWLNEFYSDNIQNLQYANSPTHWAQEGTVVADEVSMKPGSINFYTGQQPPTPNNPRAIDASIFSQAGKLEQSISEVAGIHFFGPGSLPPGVHAAAALAIINEQDQMAAMTVSVNHEKWLKDISKQTLYLVRNWGPDKILIRVMGDEGQWEVKEFKKSDISGDEEIHIESKQQLASDKMTKFDQVIKLMTTLGGDQKPLIDTEMGLRLLDLEKDMGMVTPRALNRNMQMDENQKLWEGKEVNVYEWEDHKAHIEALLEEMLTIKFKQADEKVQRAFMTHYRSHQQFMNAAQQQGQASSQVGQTPQLPPMQSAQEMPPNNGFVPPHMGGHGMPPMQHPAQQAMPGFPSGLSGALQGGMTRVMNEVTGRPGGI</sequence>
<dbReference type="Proteomes" id="UP000031967">
    <property type="component" value="Unassembled WGS sequence"/>
</dbReference>
<accession>A0ABR5ABE9</accession>
<feature type="compositionally biased region" description="Low complexity" evidence="1">
    <location>
        <begin position="615"/>
        <end position="629"/>
    </location>
</feature>
<name>A0ABR5ABE9_9BACL</name>
<evidence type="ECO:0000313" key="2">
    <source>
        <dbReference type="EMBL" id="KIL38312.1"/>
    </source>
</evidence>
<dbReference type="EMBL" id="JXAK01000066">
    <property type="protein sequence ID" value="KIL38312.1"/>
    <property type="molecule type" value="Genomic_DNA"/>
</dbReference>
<protein>
    <recommendedName>
        <fullName evidence="4">Portal protein</fullName>
    </recommendedName>
</protein>
<dbReference type="Pfam" id="PF23899">
    <property type="entry name" value="SU10_portal"/>
    <property type="match status" value="1"/>
</dbReference>
<dbReference type="RefSeq" id="WP_041051480.1">
    <property type="nucleotide sequence ID" value="NZ_JXAK01000066.1"/>
</dbReference>
<evidence type="ECO:0000313" key="3">
    <source>
        <dbReference type="Proteomes" id="UP000031967"/>
    </source>
</evidence>
<comment type="caution">
    <text evidence="2">The sequence shown here is derived from an EMBL/GenBank/DDBJ whole genome shotgun (WGS) entry which is preliminary data.</text>
</comment>
<dbReference type="InterPro" id="IPR056909">
    <property type="entry name" value="SU10_portal"/>
</dbReference>
<gene>
    <name evidence="2" type="ORF">SD70_27235</name>
</gene>
<proteinExistence type="predicted"/>